<sequence length="113" mass="12309">MSFAYGETVVRRRAPLVTDRYNAKVRDWDAAAETFIHGCGIADGGSTEPVEVGRTAVVCDFEIYAPAGTDVAATDRLVVRGQVCEVEGQPFDWRHPQTGWRPGTVIRAKIVSG</sequence>
<proteinExistence type="predicted"/>
<protein>
    <recommendedName>
        <fullName evidence="3">Head-to-tail stopper</fullName>
    </recommendedName>
</protein>
<accession>A0ABP9PA67</accession>
<comment type="caution">
    <text evidence="1">The sequence shown here is derived from an EMBL/GenBank/DDBJ whole genome shotgun (WGS) entry which is preliminary data.</text>
</comment>
<organism evidence="1 2">
    <name type="scientific">Nocardioides marinquilinus</name>
    <dbReference type="NCBI Taxonomy" id="1210400"/>
    <lineage>
        <taxon>Bacteria</taxon>
        <taxon>Bacillati</taxon>
        <taxon>Actinomycetota</taxon>
        <taxon>Actinomycetes</taxon>
        <taxon>Propionibacteriales</taxon>
        <taxon>Nocardioidaceae</taxon>
        <taxon>Nocardioides</taxon>
    </lineage>
</organism>
<evidence type="ECO:0000313" key="1">
    <source>
        <dbReference type="EMBL" id="GAA5143315.1"/>
    </source>
</evidence>
<evidence type="ECO:0008006" key="3">
    <source>
        <dbReference type="Google" id="ProtNLM"/>
    </source>
</evidence>
<dbReference type="EMBL" id="BAABKG010000001">
    <property type="protein sequence ID" value="GAA5143315.1"/>
    <property type="molecule type" value="Genomic_DNA"/>
</dbReference>
<gene>
    <name evidence="1" type="ORF">GCM10023340_08480</name>
</gene>
<reference evidence="2" key="1">
    <citation type="journal article" date="2019" name="Int. J. Syst. Evol. Microbiol.">
        <title>The Global Catalogue of Microorganisms (GCM) 10K type strain sequencing project: providing services to taxonomists for standard genome sequencing and annotation.</title>
        <authorList>
            <consortium name="The Broad Institute Genomics Platform"/>
            <consortium name="The Broad Institute Genome Sequencing Center for Infectious Disease"/>
            <person name="Wu L."/>
            <person name="Ma J."/>
        </authorList>
    </citation>
    <scope>NUCLEOTIDE SEQUENCE [LARGE SCALE GENOMIC DNA]</scope>
    <source>
        <strain evidence="2">JCM 18459</strain>
    </source>
</reference>
<dbReference type="RefSeq" id="WP_345454853.1">
    <property type="nucleotide sequence ID" value="NZ_BAABKG010000001.1"/>
</dbReference>
<name>A0ABP9PA67_9ACTN</name>
<dbReference type="Proteomes" id="UP001500221">
    <property type="component" value="Unassembled WGS sequence"/>
</dbReference>
<evidence type="ECO:0000313" key="2">
    <source>
        <dbReference type="Proteomes" id="UP001500221"/>
    </source>
</evidence>
<keyword evidence="2" id="KW-1185">Reference proteome</keyword>